<sequence>MILACIFEFIIILCGIYERHWFGRHGGGYVKFLPFGLVMKFNKTHGADEADIIAFVRKNTAIPVPRVLLQTRGFGRAYFLMKRVDGEALNSVWHKLDPDQKASVVPQLRLCVEQLRALQPPSSGTVCGLSNAALVDSRISSSPVGPFRNEHDFNDHLIKAASIYVDGTLLRDVRARMHDSHRIVFTHGDLAPRNIIVRRDKVAAIIDWEGAGWYPEHWELVKALYNPMMRDDESWNTAIREILPRGYEKDCEVDRQLSDRMVGAF</sequence>
<dbReference type="CDD" id="cd05120">
    <property type="entry name" value="APH_ChoK_like"/>
    <property type="match status" value="1"/>
</dbReference>
<reference evidence="2 3" key="1">
    <citation type="journal article" date="2012" name="Proc. Natl. Acad. Sci. U.S.A.">
        <title>Comparative genomics of Ceriporiopsis subvermispora and Phanerochaete chrysosporium provide insight into selective ligninolysis.</title>
        <authorList>
            <person name="Fernandez-Fueyo E."/>
            <person name="Ruiz-Duenas F.J."/>
            <person name="Ferreira P."/>
            <person name="Floudas D."/>
            <person name="Hibbett D.S."/>
            <person name="Canessa P."/>
            <person name="Larrondo L.F."/>
            <person name="James T.Y."/>
            <person name="Seelenfreund D."/>
            <person name="Lobos S."/>
            <person name="Polanco R."/>
            <person name="Tello M."/>
            <person name="Honda Y."/>
            <person name="Watanabe T."/>
            <person name="Watanabe T."/>
            <person name="Ryu J.S."/>
            <person name="Kubicek C.P."/>
            <person name="Schmoll M."/>
            <person name="Gaskell J."/>
            <person name="Hammel K.E."/>
            <person name="St John F.J."/>
            <person name="Vanden Wymelenberg A."/>
            <person name="Sabat G."/>
            <person name="Splinter BonDurant S."/>
            <person name="Syed K."/>
            <person name="Yadav J.S."/>
            <person name="Doddapaneni H."/>
            <person name="Subramanian V."/>
            <person name="Lavin J.L."/>
            <person name="Oguiza J.A."/>
            <person name="Perez G."/>
            <person name="Pisabarro A.G."/>
            <person name="Ramirez L."/>
            <person name="Santoyo F."/>
            <person name="Master E."/>
            <person name="Coutinho P.M."/>
            <person name="Henrissat B."/>
            <person name="Lombard V."/>
            <person name="Magnuson J.K."/>
            <person name="Kuees U."/>
            <person name="Hori C."/>
            <person name="Igarashi K."/>
            <person name="Samejima M."/>
            <person name="Held B.W."/>
            <person name="Barry K.W."/>
            <person name="LaButti K.M."/>
            <person name="Lapidus A."/>
            <person name="Lindquist E.A."/>
            <person name="Lucas S.M."/>
            <person name="Riley R."/>
            <person name="Salamov A.A."/>
            <person name="Hoffmeister D."/>
            <person name="Schwenk D."/>
            <person name="Hadar Y."/>
            <person name="Yarden O."/>
            <person name="de Vries R.P."/>
            <person name="Wiebenga A."/>
            <person name="Stenlid J."/>
            <person name="Eastwood D."/>
            <person name="Grigoriev I.V."/>
            <person name="Berka R.M."/>
            <person name="Blanchette R.A."/>
            <person name="Kersten P."/>
            <person name="Martinez A.T."/>
            <person name="Vicuna R."/>
            <person name="Cullen D."/>
        </authorList>
    </citation>
    <scope>NUCLEOTIDE SEQUENCE [LARGE SCALE GENOMIC DNA]</scope>
    <source>
        <strain evidence="2 3">B</strain>
    </source>
</reference>
<dbReference type="InterPro" id="IPR011009">
    <property type="entry name" value="Kinase-like_dom_sf"/>
</dbReference>
<evidence type="ECO:0000313" key="2">
    <source>
        <dbReference type="EMBL" id="EMD35879.1"/>
    </source>
</evidence>
<gene>
    <name evidence="2" type="ORF">CERSUDRAFT_138631</name>
</gene>
<evidence type="ECO:0000313" key="3">
    <source>
        <dbReference type="Proteomes" id="UP000016930"/>
    </source>
</evidence>
<dbReference type="InterPro" id="IPR051678">
    <property type="entry name" value="AGP_Transferase"/>
</dbReference>
<dbReference type="AlphaFoldDB" id="M2PIC3"/>
<keyword evidence="3" id="KW-1185">Reference proteome</keyword>
<dbReference type="PROSITE" id="PS00109">
    <property type="entry name" value="PROTEIN_KINASE_TYR"/>
    <property type="match status" value="1"/>
</dbReference>
<dbReference type="Pfam" id="PF01636">
    <property type="entry name" value="APH"/>
    <property type="match status" value="1"/>
</dbReference>
<organism evidence="2 3">
    <name type="scientific">Ceriporiopsis subvermispora (strain B)</name>
    <name type="common">White-rot fungus</name>
    <name type="synonym">Gelatoporia subvermispora</name>
    <dbReference type="NCBI Taxonomy" id="914234"/>
    <lineage>
        <taxon>Eukaryota</taxon>
        <taxon>Fungi</taxon>
        <taxon>Dikarya</taxon>
        <taxon>Basidiomycota</taxon>
        <taxon>Agaricomycotina</taxon>
        <taxon>Agaricomycetes</taxon>
        <taxon>Polyporales</taxon>
        <taxon>Gelatoporiaceae</taxon>
        <taxon>Gelatoporia</taxon>
    </lineage>
</organism>
<dbReference type="OrthoDB" id="5404599at2759"/>
<evidence type="ECO:0000259" key="1">
    <source>
        <dbReference type="Pfam" id="PF01636"/>
    </source>
</evidence>
<name>M2PIC3_CERS8</name>
<dbReference type="InterPro" id="IPR002575">
    <property type="entry name" value="Aminoglycoside_PTrfase"/>
</dbReference>
<dbReference type="SUPFAM" id="SSF56112">
    <property type="entry name" value="Protein kinase-like (PK-like)"/>
    <property type="match status" value="1"/>
</dbReference>
<dbReference type="EMBL" id="KB445799">
    <property type="protein sequence ID" value="EMD35879.1"/>
    <property type="molecule type" value="Genomic_DNA"/>
</dbReference>
<feature type="domain" description="Aminoglycoside phosphotransferase" evidence="1">
    <location>
        <begin position="47"/>
        <end position="240"/>
    </location>
</feature>
<dbReference type="InterPro" id="IPR008266">
    <property type="entry name" value="Tyr_kinase_AS"/>
</dbReference>
<dbReference type="GO" id="GO:0004672">
    <property type="term" value="F:protein kinase activity"/>
    <property type="evidence" value="ECO:0007669"/>
    <property type="project" value="InterPro"/>
</dbReference>
<dbReference type="PANTHER" id="PTHR21310">
    <property type="entry name" value="AMINOGLYCOSIDE PHOSPHOTRANSFERASE-RELATED-RELATED"/>
    <property type="match status" value="1"/>
</dbReference>
<dbReference type="Proteomes" id="UP000016930">
    <property type="component" value="Unassembled WGS sequence"/>
</dbReference>
<proteinExistence type="predicted"/>
<dbReference type="STRING" id="914234.M2PIC3"/>
<dbReference type="Gene3D" id="3.90.1200.10">
    <property type="match status" value="1"/>
</dbReference>
<accession>M2PIC3</accession>
<dbReference type="PANTHER" id="PTHR21310:SF58">
    <property type="entry name" value="AMINOGLYCOSIDE PHOSPHOTRANSFERASE DOMAIN-CONTAINING PROTEIN"/>
    <property type="match status" value="1"/>
</dbReference>
<dbReference type="HOGENOM" id="CLU_021768_3_2_1"/>
<protein>
    <recommendedName>
        <fullName evidence="1">Aminoglycoside phosphotransferase domain-containing protein</fullName>
    </recommendedName>
</protein>